<proteinExistence type="predicted"/>
<reference evidence="1 2" key="1">
    <citation type="journal article" date="2013" name="ISME J.">
        <title>A metabolic model for members of the genus Tetrasphaera involved in enhanced biological phosphorus removal.</title>
        <authorList>
            <person name="Kristiansen R."/>
            <person name="Nguyen H.T.T."/>
            <person name="Saunders A.M."/>
            <person name="Nielsen J.L."/>
            <person name="Wimmer R."/>
            <person name="Le V.Q."/>
            <person name="McIlroy S.J."/>
            <person name="Petrovski S."/>
            <person name="Seviour R.J."/>
            <person name="Calteau A."/>
            <person name="Nielsen K.L."/>
            <person name="Nielsen P.H."/>
        </authorList>
    </citation>
    <scope>NUCLEOTIDE SEQUENCE [LARGE SCALE GENOMIC DNA]</scope>
    <source>
        <strain evidence="1 2">T1-X7</strain>
    </source>
</reference>
<sequence length="238" mass="25327">MPIVGITCYVEPVTRGDWVDQLSVVLPAMYVRHVERAGGVAVVLPPRVDLDPASVEAAASDVLGAVDALVIAGGADIESSRYGAAPDLTAQAARRDRDEWELALARVSRARRTPTLGVCRGMQIMAVETGGTLEQHVPDRTSTTVHSPAIGEFAWHPVTTVAGTRVAAILGDGAHEVPTYHHQAVLTHPGFVPAAWHADGTLEAMEDDGEPFRLAVQWHPEAGEDNRLFAALVRAASL</sequence>
<evidence type="ECO:0000313" key="1">
    <source>
        <dbReference type="EMBL" id="CCH80510.1"/>
    </source>
</evidence>
<dbReference type="GO" id="GO:0005829">
    <property type="term" value="C:cytosol"/>
    <property type="evidence" value="ECO:0007669"/>
    <property type="project" value="TreeGrafter"/>
</dbReference>
<dbReference type="InterPro" id="IPR029062">
    <property type="entry name" value="Class_I_gatase-like"/>
</dbReference>
<dbReference type="GO" id="GO:0006598">
    <property type="term" value="P:polyamine catabolic process"/>
    <property type="evidence" value="ECO:0007669"/>
    <property type="project" value="TreeGrafter"/>
</dbReference>
<dbReference type="EMBL" id="CAJB01000434">
    <property type="protein sequence ID" value="CCH80510.1"/>
    <property type="molecule type" value="Genomic_DNA"/>
</dbReference>
<comment type="caution">
    <text evidence="1">The sequence shown here is derived from an EMBL/GenBank/DDBJ whole genome shotgun (WGS) entry which is preliminary data.</text>
</comment>
<keyword evidence="2" id="KW-1185">Reference proteome</keyword>
<dbReference type="CDD" id="cd01745">
    <property type="entry name" value="GATase1_2"/>
    <property type="match status" value="1"/>
</dbReference>
<dbReference type="Proteomes" id="UP000035721">
    <property type="component" value="Unassembled WGS sequence"/>
</dbReference>
<dbReference type="PANTHER" id="PTHR43235">
    <property type="entry name" value="GLUTAMINE AMIDOTRANSFERASE PB2B2.05-RELATED"/>
    <property type="match status" value="1"/>
</dbReference>
<dbReference type="Gene3D" id="3.40.50.880">
    <property type="match status" value="1"/>
</dbReference>
<protein>
    <submittedName>
        <fullName evidence="1">Uncharacterized protein</fullName>
    </submittedName>
</protein>
<evidence type="ECO:0000313" key="2">
    <source>
        <dbReference type="Proteomes" id="UP000035721"/>
    </source>
</evidence>
<dbReference type="GO" id="GO:0033969">
    <property type="term" value="F:gamma-glutamyl-gamma-aminobutyrate hydrolase activity"/>
    <property type="evidence" value="ECO:0007669"/>
    <property type="project" value="TreeGrafter"/>
</dbReference>
<name>A0A077M936_9MICO</name>
<dbReference type="Pfam" id="PF07722">
    <property type="entry name" value="Peptidase_C26"/>
    <property type="match status" value="1"/>
</dbReference>
<dbReference type="InterPro" id="IPR011697">
    <property type="entry name" value="Peptidase_C26"/>
</dbReference>
<accession>A0A077M936</accession>
<dbReference type="SUPFAM" id="SSF52317">
    <property type="entry name" value="Class I glutamine amidotransferase-like"/>
    <property type="match status" value="1"/>
</dbReference>
<gene>
    <name evidence="1" type="ORF">BN12_980007</name>
</gene>
<dbReference type="PANTHER" id="PTHR43235:SF1">
    <property type="entry name" value="GLUTAMINE AMIDOTRANSFERASE PB2B2.05-RELATED"/>
    <property type="match status" value="1"/>
</dbReference>
<dbReference type="InterPro" id="IPR044668">
    <property type="entry name" value="PuuD-like"/>
</dbReference>
<organism evidence="1 2">
    <name type="scientific">Nostocoides japonicum T1-X7</name>
    <dbReference type="NCBI Taxonomy" id="1194083"/>
    <lineage>
        <taxon>Bacteria</taxon>
        <taxon>Bacillati</taxon>
        <taxon>Actinomycetota</taxon>
        <taxon>Actinomycetes</taxon>
        <taxon>Micrococcales</taxon>
        <taxon>Intrasporangiaceae</taxon>
        <taxon>Nostocoides</taxon>
    </lineage>
</organism>
<dbReference type="PROSITE" id="PS51273">
    <property type="entry name" value="GATASE_TYPE_1"/>
    <property type="match status" value="1"/>
</dbReference>
<dbReference type="STRING" id="1194083.BN12_980007"/>
<dbReference type="AlphaFoldDB" id="A0A077M936"/>